<gene>
    <name evidence="6" type="ORF">HPB52_002126</name>
</gene>
<reference evidence="6" key="1">
    <citation type="journal article" date="2020" name="Cell">
        <title>Large-Scale Comparative Analyses of Tick Genomes Elucidate Their Genetic Diversity and Vector Capacities.</title>
        <authorList>
            <consortium name="Tick Genome and Microbiome Consortium (TIGMIC)"/>
            <person name="Jia N."/>
            <person name="Wang J."/>
            <person name="Shi W."/>
            <person name="Du L."/>
            <person name="Sun Y."/>
            <person name="Zhan W."/>
            <person name="Jiang J.F."/>
            <person name="Wang Q."/>
            <person name="Zhang B."/>
            <person name="Ji P."/>
            <person name="Bell-Sakyi L."/>
            <person name="Cui X.M."/>
            <person name="Yuan T.T."/>
            <person name="Jiang B.G."/>
            <person name="Yang W.F."/>
            <person name="Lam T.T."/>
            <person name="Chang Q.C."/>
            <person name="Ding S.J."/>
            <person name="Wang X.J."/>
            <person name="Zhu J.G."/>
            <person name="Ruan X.D."/>
            <person name="Zhao L."/>
            <person name="Wei J.T."/>
            <person name="Ye R.Z."/>
            <person name="Que T.C."/>
            <person name="Du C.H."/>
            <person name="Zhou Y.H."/>
            <person name="Cheng J.X."/>
            <person name="Dai P.F."/>
            <person name="Guo W.B."/>
            <person name="Han X.H."/>
            <person name="Huang E.J."/>
            <person name="Li L.F."/>
            <person name="Wei W."/>
            <person name="Gao Y.C."/>
            <person name="Liu J.Z."/>
            <person name="Shao H.Z."/>
            <person name="Wang X."/>
            <person name="Wang C.C."/>
            <person name="Yang T.C."/>
            <person name="Huo Q.B."/>
            <person name="Li W."/>
            <person name="Chen H.Y."/>
            <person name="Chen S.E."/>
            <person name="Zhou L.G."/>
            <person name="Ni X.B."/>
            <person name="Tian J.H."/>
            <person name="Sheng Y."/>
            <person name="Liu T."/>
            <person name="Pan Y.S."/>
            <person name="Xia L.Y."/>
            <person name="Li J."/>
            <person name="Zhao F."/>
            <person name="Cao W.C."/>
        </authorList>
    </citation>
    <scope>NUCLEOTIDE SEQUENCE</scope>
    <source>
        <strain evidence="6">Rsan-2018</strain>
    </source>
</reference>
<keyword evidence="7" id="KW-1185">Reference proteome</keyword>
<evidence type="ECO:0000256" key="1">
    <source>
        <dbReference type="ARBA" id="ARBA00004613"/>
    </source>
</evidence>
<evidence type="ECO:0000256" key="3">
    <source>
        <dbReference type="ARBA" id="ARBA00022525"/>
    </source>
</evidence>
<dbReference type="InterPro" id="IPR029034">
    <property type="entry name" value="Cystine-knot_cytokine"/>
</dbReference>
<proteinExistence type="inferred from homology"/>
<comment type="subcellular location">
    <subcellularLocation>
        <location evidence="1">Secreted</location>
    </subcellularLocation>
</comment>
<evidence type="ECO:0000256" key="5">
    <source>
        <dbReference type="SAM" id="SignalP"/>
    </source>
</evidence>
<comment type="similarity">
    <text evidence="2">Belongs to the IL-17 family.</text>
</comment>
<dbReference type="VEuPathDB" id="VectorBase:RSAN_047021"/>
<dbReference type="Proteomes" id="UP000821837">
    <property type="component" value="Chromosome 10"/>
</dbReference>
<evidence type="ECO:0000313" key="7">
    <source>
        <dbReference type="Proteomes" id="UP000821837"/>
    </source>
</evidence>
<dbReference type="EMBL" id="JABSTV010001246">
    <property type="protein sequence ID" value="KAH7975495.1"/>
    <property type="molecule type" value="Genomic_DNA"/>
</dbReference>
<evidence type="ECO:0000256" key="4">
    <source>
        <dbReference type="ARBA" id="ARBA00022729"/>
    </source>
</evidence>
<feature type="chain" id="PRO_5038625656" evidence="5">
    <location>
        <begin position="23"/>
        <end position="142"/>
    </location>
</feature>
<dbReference type="GO" id="GO:0005125">
    <property type="term" value="F:cytokine activity"/>
    <property type="evidence" value="ECO:0007669"/>
    <property type="project" value="InterPro"/>
</dbReference>
<organism evidence="6 7">
    <name type="scientific">Rhipicephalus sanguineus</name>
    <name type="common">Brown dog tick</name>
    <name type="synonym">Ixodes sanguineus</name>
    <dbReference type="NCBI Taxonomy" id="34632"/>
    <lineage>
        <taxon>Eukaryota</taxon>
        <taxon>Metazoa</taxon>
        <taxon>Ecdysozoa</taxon>
        <taxon>Arthropoda</taxon>
        <taxon>Chelicerata</taxon>
        <taxon>Arachnida</taxon>
        <taxon>Acari</taxon>
        <taxon>Parasitiformes</taxon>
        <taxon>Ixodida</taxon>
        <taxon>Ixodoidea</taxon>
        <taxon>Ixodidae</taxon>
        <taxon>Rhipicephalinae</taxon>
        <taxon>Rhipicephalus</taxon>
        <taxon>Rhipicephalus</taxon>
    </lineage>
</organism>
<reference evidence="6" key="2">
    <citation type="submission" date="2021-09" db="EMBL/GenBank/DDBJ databases">
        <authorList>
            <person name="Jia N."/>
            <person name="Wang J."/>
            <person name="Shi W."/>
            <person name="Du L."/>
            <person name="Sun Y."/>
            <person name="Zhan W."/>
            <person name="Jiang J."/>
            <person name="Wang Q."/>
            <person name="Zhang B."/>
            <person name="Ji P."/>
            <person name="Sakyi L.B."/>
            <person name="Cui X."/>
            <person name="Yuan T."/>
            <person name="Jiang B."/>
            <person name="Yang W."/>
            <person name="Lam T.T.-Y."/>
            <person name="Chang Q."/>
            <person name="Ding S."/>
            <person name="Wang X."/>
            <person name="Zhu J."/>
            <person name="Ruan X."/>
            <person name="Zhao L."/>
            <person name="Wei J."/>
            <person name="Que T."/>
            <person name="Du C."/>
            <person name="Cheng J."/>
            <person name="Dai P."/>
            <person name="Han X."/>
            <person name="Huang E."/>
            <person name="Gao Y."/>
            <person name="Liu J."/>
            <person name="Shao H."/>
            <person name="Ye R."/>
            <person name="Li L."/>
            <person name="Wei W."/>
            <person name="Wang X."/>
            <person name="Wang C."/>
            <person name="Huo Q."/>
            <person name="Li W."/>
            <person name="Guo W."/>
            <person name="Chen H."/>
            <person name="Chen S."/>
            <person name="Zhou L."/>
            <person name="Zhou L."/>
            <person name="Ni X."/>
            <person name="Tian J."/>
            <person name="Zhou Y."/>
            <person name="Sheng Y."/>
            <person name="Liu T."/>
            <person name="Pan Y."/>
            <person name="Xia L."/>
            <person name="Li J."/>
            <person name="Zhao F."/>
            <person name="Cao W."/>
        </authorList>
    </citation>
    <scope>NUCLEOTIDE SEQUENCE</scope>
    <source>
        <strain evidence="6">Rsan-2018</strain>
        <tissue evidence="6">Larvae</tissue>
    </source>
</reference>
<protein>
    <submittedName>
        <fullName evidence="6">Uncharacterized protein</fullName>
    </submittedName>
</protein>
<sequence>MPAVRRRWLPICLVFLSATVLGEIEAGGAEGTCEPNETSEDIGDRSTCTFTTTFDRDATRVPPELPVVRCRCPDGRCGGDGDFRCHEVTHNVTVAYRVPGSSTLRNKVIRLTTACVCAIGKSQEASDGLVRPANLPRKELPM</sequence>
<evidence type="ECO:0000313" key="6">
    <source>
        <dbReference type="EMBL" id="KAH7975495.1"/>
    </source>
</evidence>
<evidence type="ECO:0000256" key="2">
    <source>
        <dbReference type="ARBA" id="ARBA00007236"/>
    </source>
</evidence>
<comment type="caution">
    <text evidence="6">The sequence shown here is derived from an EMBL/GenBank/DDBJ whole genome shotgun (WGS) entry which is preliminary data.</text>
</comment>
<dbReference type="GO" id="GO:0005576">
    <property type="term" value="C:extracellular region"/>
    <property type="evidence" value="ECO:0007669"/>
    <property type="project" value="UniProtKB-SubCell"/>
</dbReference>
<dbReference type="Pfam" id="PF06083">
    <property type="entry name" value="IL17"/>
    <property type="match status" value="1"/>
</dbReference>
<dbReference type="Gene3D" id="2.10.90.10">
    <property type="entry name" value="Cystine-knot cytokines"/>
    <property type="match status" value="1"/>
</dbReference>
<dbReference type="SUPFAM" id="SSF57501">
    <property type="entry name" value="Cystine-knot cytokines"/>
    <property type="match status" value="1"/>
</dbReference>
<feature type="signal peptide" evidence="5">
    <location>
        <begin position="1"/>
        <end position="22"/>
    </location>
</feature>
<accession>A0A9D4QCV1</accession>
<keyword evidence="4 5" id="KW-0732">Signal</keyword>
<dbReference type="InterPro" id="IPR010345">
    <property type="entry name" value="IL-17_fam"/>
</dbReference>
<name>A0A9D4QCV1_RHISA</name>
<keyword evidence="3" id="KW-0964">Secreted</keyword>
<dbReference type="AlphaFoldDB" id="A0A9D4QCV1"/>